<name>A0A061QSA5_9CHLO</name>
<dbReference type="AlphaFoldDB" id="A0A061QSA5"/>
<reference evidence="1" key="1">
    <citation type="submission" date="2014-05" db="EMBL/GenBank/DDBJ databases">
        <title>The transcriptome of the halophilic microalga Tetraselmis sp. GSL018 isolated from the Great Salt Lake, Utah.</title>
        <authorList>
            <person name="Jinkerson R.E."/>
            <person name="D'Adamo S."/>
            <person name="Posewitz M.C."/>
        </authorList>
    </citation>
    <scope>NUCLEOTIDE SEQUENCE</scope>
    <source>
        <strain evidence="1">GSL018</strain>
    </source>
</reference>
<evidence type="ECO:0000313" key="1">
    <source>
        <dbReference type="EMBL" id="JAC61354.1"/>
    </source>
</evidence>
<protein>
    <submittedName>
        <fullName evidence="1">Uncharacterized protein</fullName>
    </submittedName>
</protein>
<feature type="non-terminal residue" evidence="1">
    <location>
        <position position="1"/>
    </location>
</feature>
<dbReference type="EMBL" id="GBEZ01025773">
    <property type="protein sequence ID" value="JAC61354.1"/>
    <property type="molecule type" value="Transcribed_RNA"/>
</dbReference>
<sequence length="66" mass="7435">ERSWLHRSPAGRKKISQIRYQGPQFTPCVVGSERKDAVVLISSWGRDCCCFNAVKAENGNLRRGQS</sequence>
<proteinExistence type="predicted"/>
<accession>A0A061QSA5</accession>
<gene>
    <name evidence="1" type="ORF">TSPGSL018_26497</name>
</gene>
<feature type="non-terminal residue" evidence="1">
    <location>
        <position position="66"/>
    </location>
</feature>
<organism evidence="1">
    <name type="scientific">Tetraselmis sp. GSL018</name>
    <dbReference type="NCBI Taxonomy" id="582737"/>
    <lineage>
        <taxon>Eukaryota</taxon>
        <taxon>Viridiplantae</taxon>
        <taxon>Chlorophyta</taxon>
        <taxon>core chlorophytes</taxon>
        <taxon>Chlorodendrophyceae</taxon>
        <taxon>Chlorodendrales</taxon>
        <taxon>Chlorodendraceae</taxon>
        <taxon>Tetraselmis</taxon>
    </lineage>
</organism>